<evidence type="ECO:0000313" key="2">
    <source>
        <dbReference type="EMBL" id="KPH61956.1"/>
    </source>
</evidence>
<sequence>MKNNLVPSLVGVLVSLFAVWWLHGFLLVDRCLDSGGAIDHKTNLCMGENEQVIELATSSGMLVIYCIVIMFVSLLAGSLVRKLFKR</sequence>
<proteinExistence type="predicted"/>
<gene>
    <name evidence="2" type="ORF">ADS77_13470</name>
</gene>
<dbReference type="Proteomes" id="UP000037848">
    <property type="component" value="Unassembled WGS sequence"/>
</dbReference>
<comment type="caution">
    <text evidence="2">The sequence shown here is derived from an EMBL/GenBank/DDBJ whole genome shotgun (WGS) entry which is preliminary data.</text>
</comment>
<evidence type="ECO:0000313" key="3">
    <source>
        <dbReference type="Proteomes" id="UP000037848"/>
    </source>
</evidence>
<dbReference type="OrthoDB" id="6228480at2"/>
<feature type="transmembrane region" description="Helical" evidence="1">
    <location>
        <begin position="62"/>
        <end position="80"/>
    </location>
</feature>
<keyword evidence="1" id="KW-0472">Membrane</keyword>
<name>A0A0N1MU49_9GAMM</name>
<keyword evidence="1" id="KW-1133">Transmembrane helix</keyword>
<dbReference type="RefSeq" id="WP_054454903.1">
    <property type="nucleotide sequence ID" value="NZ_LHPH01000015.1"/>
</dbReference>
<keyword evidence="1" id="KW-0812">Transmembrane</keyword>
<feature type="transmembrane region" description="Helical" evidence="1">
    <location>
        <begin position="5"/>
        <end position="23"/>
    </location>
</feature>
<dbReference type="EMBL" id="LHPH01000015">
    <property type="protein sequence ID" value="KPH61956.1"/>
    <property type="molecule type" value="Genomic_DNA"/>
</dbReference>
<accession>A0A0N1MU49</accession>
<keyword evidence="3" id="KW-1185">Reference proteome</keyword>
<dbReference type="AlphaFoldDB" id="A0A0N1MU49"/>
<evidence type="ECO:0000256" key="1">
    <source>
        <dbReference type="SAM" id="Phobius"/>
    </source>
</evidence>
<reference evidence="2 3" key="1">
    <citation type="submission" date="2015-08" db="EMBL/GenBank/DDBJ databases">
        <title>Draft Genome Sequence of Pseudoalteromonas porphyrae UCD-SED14.</title>
        <authorList>
            <person name="Coil D.A."/>
            <person name="Jospin G."/>
            <person name="Lee R.D."/>
            <person name="Eisen J.A."/>
        </authorList>
    </citation>
    <scope>NUCLEOTIDE SEQUENCE [LARGE SCALE GENOMIC DNA]</scope>
    <source>
        <strain evidence="2 3">UCD-SED14</strain>
    </source>
</reference>
<dbReference type="PATRIC" id="fig|187330.3.peg.1124"/>
<dbReference type="STRING" id="187330.AMS58_06670"/>
<protein>
    <submittedName>
        <fullName evidence="2">Uncharacterized protein</fullName>
    </submittedName>
</protein>
<organism evidence="2 3">
    <name type="scientific">Pseudoalteromonas porphyrae</name>
    <dbReference type="NCBI Taxonomy" id="187330"/>
    <lineage>
        <taxon>Bacteria</taxon>
        <taxon>Pseudomonadati</taxon>
        <taxon>Pseudomonadota</taxon>
        <taxon>Gammaproteobacteria</taxon>
        <taxon>Alteromonadales</taxon>
        <taxon>Pseudoalteromonadaceae</taxon>
        <taxon>Pseudoalteromonas</taxon>
    </lineage>
</organism>